<dbReference type="OrthoDB" id="2994667at2759"/>
<evidence type="ECO:0000313" key="2">
    <source>
        <dbReference type="Proteomes" id="UP000054166"/>
    </source>
</evidence>
<organism evidence="1 2">
    <name type="scientific">Piloderma croceum (strain F 1598)</name>
    <dbReference type="NCBI Taxonomy" id="765440"/>
    <lineage>
        <taxon>Eukaryota</taxon>
        <taxon>Fungi</taxon>
        <taxon>Dikarya</taxon>
        <taxon>Basidiomycota</taxon>
        <taxon>Agaricomycotina</taxon>
        <taxon>Agaricomycetes</taxon>
        <taxon>Agaricomycetidae</taxon>
        <taxon>Atheliales</taxon>
        <taxon>Atheliaceae</taxon>
        <taxon>Piloderma</taxon>
    </lineage>
</organism>
<gene>
    <name evidence="1" type="ORF">PILCRDRAFT_87305</name>
</gene>
<dbReference type="AlphaFoldDB" id="A0A0C3C5P7"/>
<protein>
    <submittedName>
        <fullName evidence="1">Uncharacterized protein</fullName>
    </submittedName>
</protein>
<proteinExistence type="predicted"/>
<reference evidence="2" key="2">
    <citation type="submission" date="2015-01" db="EMBL/GenBank/DDBJ databases">
        <title>Evolutionary Origins and Diversification of the Mycorrhizal Mutualists.</title>
        <authorList>
            <consortium name="DOE Joint Genome Institute"/>
            <consortium name="Mycorrhizal Genomics Consortium"/>
            <person name="Kohler A."/>
            <person name="Kuo A."/>
            <person name="Nagy L.G."/>
            <person name="Floudas D."/>
            <person name="Copeland A."/>
            <person name="Barry K.W."/>
            <person name="Cichocki N."/>
            <person name="Veneault-Fourrey C."/>
            <person name="LaButti K."/>
            <person name="Lindquist E.A."/>
            <person name="Lipzen A."/>
            <person name="Lundell T."/>
            <person name="Morin E."/>
            <person name="Murat C."/>
            <person name="Riley R."/>
            <person name="Ohm R."/>
            <person name="Sun H."/>
            <person name="Tunlid A."/>
            <person name="Henrissat B."/>
            <person name="Grigoriev I.V."/>
            <person name="Hibbett D.S."/>
            <person name="Martin F."/>
        </authorList>
    </citation>
    <scope>NUCLEOTIDE SEQUENCE [LARGE SCALE GENOMIC DNA]</scope>
    <source>
        <strain evidence="2">F 1598</strain>
    </source>
</reference>
<accession>A0A0C3C5P7</accession>
<keyword evidence="2" id="KW-1185">Reference proteome</keyword>
<sequence length="481" mass="54772">MYLHLRMLKMCTLECQWATYDSGISEHSVMVDVLETQEDMQGEQFNGGWMDVDTEEDNDHESLDPEEMKKSSIYCFVQKLSRYYIACSIITLKLIALVHSGAGINIKVETVPISITTSMPAKENKYPSLESFLEQHMLNPLLRSIQGFIGMSTKCCWCCDFVLKHLQLFSMDGRYANDTVGPLLLFSVGGTHSCKYTTWVFPNHLTHIKHYFLNFNKISLNKRLRGCLMDKVNIIMGQLQNLEYEADSSVSHCLLPSTANYLTIIKQEEILRAWLIIFILSDVRALVTLAGYDSKVILRTNFYKTLIMVLSHLLQQEHVSIVVSPLKRLQVTQKTCKESKIFITAPEQLMPHQGHLTCFGKAVYKKRAFNKTIKHISIDEAHVISPVARHLPNLKNAMLTNSGKLANPSNQSSWYLLAMLFTASNHGLGGWRLFRSGQRCEVEMLEWVPPIGGLDSVGFWMIIICKFCYLLDGTPIGRVRK</sequence>
<dbReference type="EMBL" id="KN832986">
    <property type="protein sequence ID" value="KIM84982.1"/>
    <property type="molecule type" value="Genomic_DNA"/>
</dbReference>
<name>A0A0C3C5P7_PILCF</name>
<dbReference type="Proteomes" id="UP000054166">
    <property type="component" value="Unassembled WGS sequence"/>
</dbReference>
<dbReference type="HOGENOM" id="CLU_567553_0_0_1"/>
<evidence type="ECO:0000313" key="1">
    <source>
        <dbReference type="EMBL" id="KIM84982.1"/>
    </source>
</evidence>
<dbReference type="InParanoid" id="A0A0C3C5P7"/>
<reference evidence="1 2" key="1">
    <citation type="submission" date="2014-04" db="EMBL/GenBank/DDBJ databases">
        <authorList>
            <consortium name="DOE Joint Genome Institute"/>
            <person name="Kuo A."/>
            <person name="Tarkka M."/>
            <person name="Buscot F."/>
            <person name="Kohler A."/>
            <person name="Nagy L.G."/>
            <person name="Floudas D."/>
            <person name="Copeland A."/>
            <person name="Barry K.W."/>
            <person name="Cichocki N."/>
            <person name="Veneault-Fourrey C."/>
            <person name="LaButti K."/>
            <person name="Lindquist E.A."/>
            <person name="Lipzen A."/>
            <person name="Lundell T."/>
            <person name="Morin E."/>
            <person name="Murat C."/>
            <person name="Sun H."/>
            <person name="Tunlid A."/>
            <person name="Henrissat B."/>
            <person name="Grigoriev I.V."/>
            <person name="Hibbett D.S."/>
            <person name="Martin F."/>
            <person name="Nordberg H.P."/>
            <person name="Cantor M.N."/>
            <person name="Hua S.X."/>
        </authorList>
    </citation>
    <scope>NUCLEOTIDE SEQUENCE [LARGE SCALE GENOMIC DNA]</scope>
    <source>
        <strain evidence="1 2">F 1598</strain>
    </source>
</reference>